<sequence>MTMNQTLEQELTAFFKKELYDNNKDSATYEFEYNDQNYFTALMYANYINVLDDRKAFVIDEFITVKKV</sequence>
<proteinExistence type="predicted"/>
<reference evidence="1" key="1">
    <citation type="journal article" date="2021" name="Proc. Natl. Acad. Sci. U.S.A.">
        <title>A Catalog of Tens of Thousands of Viruses from Human Metagenomes Reveals Hidden Associations with Chronic Diseases.</title>
        <authorList>
            <person name="Tisza M.J."/>
            <person name="Buck C.B."/>
        </authorList>
    </citation>
    <scope>NUCLEOTIDE SEQUENCE</scope>
    <source>
        <strain evidence="1">CtxMM9</strain>
    </source>
</reference>
<name>A0A8S5T7H6_9CAUD</name>
<dbReference type="EMBL" id="BK032759">
    <property type="protein sequence ID" value="DAF58722.1"/>
    <property type="molecule type" value="Genomic_DNA"/>
</dbReference>
<evidence type="ECO:0000313" key="1">
    <source>
        <dbReference type="EMBL" id="DAF58722.1"/>
    </source>
</evidence>
<organism evidence="1">
    <name type="scientific">Siphoviridae sp. ctxMM9</name>
    <dbReference type="NCBI Taxonomy" id="2827973"/>
    <lineage>
        <taxon>Viruses</taxon>
        <taxon>Duplodnaviria</taxon>
        <taxon>Heunggongvirae</taxon>
        <taxon>Uroviricota</taxon>
        <taxon>Caudoviricetes</taxon>
    </lineage>
</organism>
<accession>A0A8S5T7H6</accession>
<protein>
    <submittedName>
        <fullName evidence="1">Uncharacterized protein</fullName>
    </submittedName>
</protein>